<dbReference type="Proteomes" id="UP000228921">
    <property type="component" value="Unassembled WGS sequence"/>
</dbReference>
<evidence type="ECO:0000313" key="2">
    <source>
        <dbReference type="EMBL" id="PJF32134.1"/>
    </source>
</evidence>
<sequence>MGKFIKLATAIALILAVAWAGQAVNAGVVATFVVTSGNMQGWGTFTVDGGFFKFAEGPGRPPLGKESFIATVDGNDMVGLQRYDYVNEPLNILFIDYATYHKGKPDNDWFINLYVKAGGDQTTANCRLDFNGATVSNRWNRKSPMTARGWTVHNYNPDAPGHMPCPYQHTDYGRPKTWREVLSEFRKRGFKPVIKPDGVFGTATISIAIGYPSRGAQGKDYIESAIDSIQINEFRWDFELNAP</sequence>
<comment type="caution">
    <text evidence="2">The sequence shown here is derived from an EMBL/GenBank/DDBJ whole genome shotgun (WGS) entry which is preliminary data.</text>
</comment>
<proteinExistence type="predicted"/>
<gene>
    <name evidence="2" type="ORF">CUN51_00455</name>
</gene>
<evidence type="ECO:0000313" key="3">
    <source>
        <dbReference type="Proteomes" id="UP000228921"/>
    </source>
</evidence>
<dbReference type="AlphaFoldDB" id="A0A2M8P3K7"/>
<dbReference type="EMBL" id="PGTK01000001">
    <property type="protein sequence ID" value="PJF32134.1"/>
    <property type="molecule type" value="Genomic_DNA"/>
</dbReference>
<keyword evidence="1" id="KW-0732">Signal</keyword>
<accession>A0A2M8P3K7</accession>
<protein>
    <submittedName>
        <fullName evidence="2">Uncharacterized protein</fullName>
    </submittedName>
</protein>
<evidence type="ECO:0000256" key="1">
    <source>
        <dbReference type="SAM" id="SignalP"/>
    </source>
</evidence>
<organism evidence="2 3">
    <name type="scientific">Candidatus Thermofonsia Clade 1 bacterium</name>
    <dbReference type="NCBI Taxonomy" id="2364210"/>
    <lineage>
        <taxon>Bacteria</taxon>
        <taxon>Bacillati</taxon>
        <taxon>Chloroflexota</taxon>
        <taxon>Candidatus Thermofontia</taxon>
        <taxon>Candidatus Thermofonsia Clade 1</taxon>
    </lineage>
</organism>
<name>A0A2M8P3K7_9CHLR</name>
<reference evidence="2 3" key="1">
    <citation type="submission" date="2017-11" db="EMBL/GenBank/DDBJ databases">
        <title>Evolution of Phototrophy in the Chloroflexi Phylum Driven by Horizontal Gene Transfer.</title>
        <authorList>
            <person name="Ward L.M."/>
            <person name="Hemp J."/>
            <person name="Shih P.M."/>
            <person name="Mcglynn S.E."/>
            <person name="Fischer W."/>
        </authorList>
    </citation>
    <scope>NUCLEOTIDE SEQUENCE [LARGE SCALE GENOMIC DNA]</scope>
    <source>
        <strain evidence="2">CP2_2F</strain>
    </source>
</reference>
<feature type="chain" id="PRO_5014598333" evidence="1">
    <location>
        <begin position="26"/>
        <end position="243"/>
    </location>
</feature>
<feature type="signal peptide" evidence="1">
    <location>
        <begin position="1"/>
        <end position="25"/>
    </location>
</feature>